<keyword evidence="1" id="KW-1133">Transmembrane helix</keyword>
<reference evidence="2 3" key="1">
    <citation type="journal article" date="2014" name="Int. J. Syst. Evol. Microbiol.">
        <title>Complete genome sequence of Corynebacterium casei LMG S-19264T (=DSM 44701T), isolated from a smear-ripened cheese.</title>
        <authorList>
            <consortium name="US DOE Joint Genome Institute (JGI-PGF)"/>
            <person name="Walter F."/>
            <person name="Albersmeier A."/>
            <person name="Kalinowski J."/>
            <person name="Ruckert C."/>
        </authorList>
    </citation>
    <scope>NUCLEOTIDE SEQUENCE [LARGE SCALE GENOMIC DNA]</scope>
    <source>
        <strain evidence="2 3">CGMCC 1.7029</strain>
    </source>
</reference>
<name>A0A918DBT7_9RHOB</name>
<sequence length="126" mass="13675">MTIDFDALFCEDIRQEANGKFILVGVFAGSLLLASLPATIRLGALVRIWNLPAGAHQMSLRIFGEHLTEVKIDGDFENTIDNETIALAIPPAAIQIGAPTAIMIEGKIDDITFSARHYLSVQKQPA</sequence>
<keyword evidence="1" id="KW-0812">Transmembrane</keyword>
<evidence type="ECO:0000313" key="3">
    <source>
        <dbReference type="Proteomes" id="UP000598196"/>
    </source>
</evidence>
<proteinExistence type="predicted"/>
<dbReference type="OrthoDB" id="8377146at2"/>
<comment type="caution">
    <text evidence="2">The sequence shown here is derived from an EMBL/GenBank/DDBJ whole genome shotgun (WGS) entry which is preliminary data.</text>
</comment>
<dbReference type="EMBL" id="BMLP01000001">
    <property type="protein sequence ID" value="GGO26807.1"/>
    <property type="molecule type" value="Genomic_DNA"/>
</dbReference>
<evidence type="ECO:0000256" key="1">
    <source>
        <dbReference type="SAM" id="Phobius"/>
    </source>
</evidence>
<dbReference type="RefSeq" id="WP_146285456.1">
    <property type="nucleotide sequence ID" value="NZ_BMLP01000001.1"/>
</dbReference>
<dbReference type="AlphaFoldDB" id="A0A918DBT7"/>
<protein>
    <submittedName>
        <fullName evidence="2">Uncharacterized protein</fullName>
    </submittedName>
</protein>
<evidence type="ECO:0000313" key="2">
    <source>
        <dbReference type="EMBL" id="GGO26807.1"/>
    </source>
</evidence>
<feature type="transmembrane region" description="Helical" evidence="1">
    <location>
        <begin position="21"/>
        <end position="40"/>
    </location>
</feature>
<organism evidence="2 3">
    <name type="scientific">Gemmobacter aquaticus</name>
    <dbReference type="NCBI Taxonomy" id="490185"/>
    <lineage>
        <taxon>Bacteria</taxon>
        <taxon>Pseudomonadati</taxon>
        <taxon>Pseudomonadota</taxon>
        <taxon>Alphaproteobacteria</taxon>
        <taxon>Rhodobacterales</taxon>
        <taxon>Paracoccaceae</taxon>
        <taxon>Gemmobacter</taxon>
    </lineage>
</organism>
<gene>
    <name evidence="2" type="ORF">GCM10010991_07810</name>
</gene>
<accession>A0A918DBT7</accession>
<keyword evidence="1" id="KW-0472">Membrane</keyword>
<dbReference type="Proteomes" id="UP000598196">
    <property type="component" value="Unassembled WGS sequence"/>
</dbReference>
<keyword evidence="3" id="KW-1185">Reference proteome</keyword>